<accession>A0A8T2QYV6</accession>
<comment type="caution">
    <text evidence="2">The sequence shown here is derived from an EMBL/GenBank/DDBJ whole genome shotgun (WGS) entry which is preliminary data.</text>
</comment>
<protein>
    <submittedName>
        <fullName evidence="2">Uncharacterized protein</fullName>
    </submittedName>
</protein>
<dbReference type="OrthoDB" id="193650at2759"/>
<evidence type="ECO:0000256" key="1">
    <source>
        <dbReference type="SAM" id="MobiDB-lite"/>
    </source>
</evidence>
<proteinExistence type="predicted"/>
<evidence type="ECO:0000313" key="3">
    <source>
        <dbReference type="Proteomes" id="UP000825935"/>
    </source>
</evidence>
<dbReference type="Proteomes" id="UP000825935">
    <property type="component" value="Chromosome 31"/>
</dbReference>
<feature type="compositionally biased region" description="Gly residues" evidence="1">
    <location>
        <begin position="1"/>
        <end position="15"/>
    </location>
</feature>
<dbReference type="AlphaFoldDB" id="A0A8T2QYV6"/>
<keyword evidence="3" id="KW-1185">Reference proteome</keyword>
<sequence>MSKKGGAGAAGGGGAAKVRGKAGKDVSESRVKEECVASIINILLSNINEHIKDKFIFPRTVAFAVASTMAEMLHMVSIAHIQRMESWLVDIEGSAPEEWDKPQEPLVPLIDSWARGVVPLKCNDIERQSVDASQEGRTSIQGAKQPRRGSSMALSQYQNYAPRRSSALGSKQSLRGSLRRFSDDLYPLDPSRKVKFQEKSVDVSQKDIPSRRNSITPSTNFLQDSAEAKGSVPTIEKTELNGRSSIVQEDKTMKSKMMKSTNSFKK</sequence>
<feature type="region of interest" description="Disordered" evidence="1">
    <location>
        <begin position="1"/>
        <end position="23"/>
    </location>
</feature>
<gene>
    <name evidence="2" type="ORF">KP509_31G054600</name>
</gene>
<dbReference type="OMA" id="SIAHIQR"/>
<organism evidence="2 3">
    <name type="scientific">Ceratopteris richardii</name>
    <name type="common">Triangle waterfern</name>
    <dbReference type="NCBI Taxonomy" id="49495"/>
    <lineage>
        <taxon>Eukaryota</taxon>
        <taxon>Viridiplantae</taxon>
        <taxon>Streptophyta</taxon>
        <taxon>Embryophyta</taxon>
        <taxon>Tracheophyta</taxon>
        <taxon>Polypodiopsida</taxon>
        <taxon>Polypodiidae</taxon>
        <taxon>Polypodiales</taxon>
        <taxon>Pteridineae</taxon>
        <taxon>Pteridaceae</taxon>
        <taxon>Parkerioideae</taxon>
        <taxon>Ceratopteris</taxon>
    </lineage>
</organism>
<feature type="region of interest" description="Disordered" evidence="1">
    <location>
        <begin position="197"/>
        <end position="235"/>
    </location>
</feature>
<evidence type="ECO:0000313" key="2">
    <source>
        <dbReference type="EMBL" id="KAH7289027.1"/>
    </source>
</evidence>
<feature type="region of interest" description="Disordered" evidence="1">
    <location>
        <begin position="129"/>
        <end position="154"/>
    </location>
</feature>
<dbReference type="EMBL" id="CM035436">
    <property type="protein sequence ID" value="KAH7289027.1"/>
    <property type="molecule type" value="Genomic_DNA"/>
</dbReference>
<name>A0A8T2QYV6_CERRI</name>
<feature type="compositionally biased region" description="Polar residues" evidence="1">
    <location>
        <begin position="130"/>
        <end position="142"/>
    </location>
</feature>
<feature type="compositionally biased region" description="Basic and acidic residues" evidence="1">
    <location>
        <begin position="197"/>
        <end position="210"/>
    </location>
</feature>
<reference evidence="2" key="1">
    <citation type="submission" date="2021-08" db="EMBL/GenBank/DDBJ databases">
        <title>WGS assembly of Ceratopteris richardii.</title>
        <authorList>
            <person name="Marchant D.B."/>
            <person name="Chen G."/>
            <person name="Jenkins J."/>
            <person name="Shu S."/>
            <person name="Leebens-Mack J."/>
            <person name="Grimwood J."/>
            <person name="Schmutz J."/>
            <person name="Soltis P."/>
            <person name="Soltis D."/>
            <person name="Chen Z.-H."/>
        </authorList>
    </citation>
    <scope>NUCLEOTIDE SEQUENCE</scope>
    <source>
        <strain evidence="2">Whitten #5841</strain>
        <tissue evidence="2">Leaf</tissue>
    </source>
</reference>
<feature type="compositionally biased region" description="Polar residues" evidence="1">
    <location>
        <begin position="211"/>
        <end position="223"/>
    </location>
</feature>